<name>A0A8H3BPK8_9AGAM</name>
<accession>A0A8H3BPK8</accession>
<feature type="repeat" description="Pumilio" evidence="3">
    <location>
        <begin position="1588"/>
        <end position="1626"/>
    </location>
</feature>
<feature type="region of interest" description="Disordered" evidence="4">
    <location>
        <begin position="1878"/>
        <end position="1968"/>
    </location>
</feature>
<feature type="region of interest" description="Disordered" evidence="4">
    <location>
        <begin position="799"/>
        <end position="819"/>
    </location>
</feature>
<evidence type="ECO:0000256" key="2">
    <source>
        <dbReference type="PROSITE-ProRule" id="PRU00176"/>
    </source>
</evidence>
<feature type="domain" description="PUM-HD" evidence="6">
    <location>
        <begin position="1453"/>
        <end position="1806"/>
    </location>
</feature>
<comment type="caution">
    <text evidence="7">The sequence shown here is derived from an EMBL/GenBank/DDBJ whole genome shotgun (WGS) entry which is preliminary data.</text>
</comment>
<proteinExistence type="predicted"/>
<dbReference type="Pfam" id="PF21796">
    <property type="entry name" value="Cac1_C"/>
    <property type="match status" value="1"/>
</dbReference>
<dbReference type="InterPro" id="IPR011989">
    <property type="entry name" value="ARM-like"/>
</dbReference>
<dbReference type="SMART" id="SM00025">
    <property type="entry name" value="Pumilio"/>
    <property type="match status" value="5"/>
</dbReference>
<dbReference type="GO" id="GO:0000288">
    <property type="term" value="P:nuclear-transcribed mRNA catabolic process, deadenylation-dependent decay"/>
    <property type="evidence" value="ECO:0007669"/>
    <property type="project" value="TreeGrafter"/>
</dbReference>
<dbReference type="PANTHER" id="PTHR47093">
    <property type="entry name" value="PROTEIN JSN1-RELATED"/>
    <property type="match status" value="1"/>
</dbReference>
<dbReference type="PANTHER" id="PTHR47093:SF1">
    <property type="entry name" value="PROTEIN JSN1-RELATED"/>
    <property type="match status" value="1"/>
</dbReference>
<feature type="compositionally biased region" description="Low complexity" evidence="4">
    <location>
        <begin position="1912"/>
        <end position="1932"/>
    </location>
</feature>
<dbReference type="Pfam" id="PF00076">
    <property type="entry name" value="RRM_1"/>
    <property type="match status" value="2"/>
</dbReference>
<evidence type="ECO:0000313" key="7">
    <source>
        <dbReference type="EMBL" id="CAE6461649.1"/>
    </source>
</evidence>
<dbReference type="EMBL" id="CAJMWZ010002751">
    <property type="protein sequence ID" value="CAE6461649.1"/>
    <property type="molecule type" value="Genomic_DNA"/>
</dbReference>
<feature type="compositionally biased region" description="Acidic residues" evidence="4">
    <location>
        <begin position="449"/>
        <end position="483"/>
    </location>
</feature>
<feature type="region of interest" description="Disordered" evidence="4">
    <location>
        <begin position="414"/>
        <end position="506"/>
    </location>
</feature>
<evidence type="ECO:0000256" key="4">
    <source>
        <dbReference type="SAM" id="MobiDB-lite"/>
    </source>
</evidence>
<evidence type="ECO:0000313" key="8">
    <source>
        <dbReference type="Proteomes" id="UP000663850"/>
    </source>
</evidence>
<dbReference type="Proteomes" id="UP000663850">
    <property type="component" value="Unassembled WGS sequence"/>
</dbReference>
<feature type="compositionally biased region" description="Basic and acidic residues" evidence="4">
    <location>
        <begin position="197"/>
        <end position="217"/>
    </location>
</feature>
<feature type="compositionally biased region" description="Acidic residues" evidence="4">
    <location>
        <begin position="426"/>
        <end position="442"/>
    </location>
</feature>
<dbReference type="PROSITE" id="PS50303">
    <property type="entry name" value="PUM_HD"/>
    <property type="match status" value="1"/>
</dbReference>
<organism evidence="7 8">
    <name type="scientific">Rhizoctonia solani</name>
    <dbReference type="NCBI Taxonomy" id="456999"/>
    <lineage>
        <taxon>Eukaryota</taxon>
        <taxon>Fungi</taxon>
        <taxon>Dikarya</taxon>
        <taxon>Basidiomycota</taxon>
        <taxon>Agaricomycotina</taxon>
        <taxon>Agaricomycetes</taxon>
        <taxon>Cantharellales</taxon>
        <taxon>Ceratobasidiaceae</taxon>
        <taxon>Rhizoctonia</taxon>
    </lineage>
</organism>
<dbReference type="InterPro" id="IPR012677">
    <property type="entry name" value="Nucleotide-bd_a/b_plait_sf"/>
</dbReference>
<feature type="region of interest" description="Disordered" evidence="4">
    <location>
        <begin position="195"/>
        <end position="255"/>
    </location>
</feature>
<dbReference type="PROSITE" id="PS50302">
    <property type="entry name" value="PUM"/>
    <property type="match status" value="2"/>
</dbReference>
<dbReference type="CDD" id="cd00590">
    <property type="entry name" value="RRM_SF"/>
    <property type="match status" value="1"/>
</dbReference>
<dbReference type="InterPro" id="IPR048800">
    <property type="entry name" value="Cac1-like_C"/>
</dbReference>
<dbReference type="SMART" id="SM00360">
    <property type="entry name" value="RRM"/>
    <property type="match status" value="2"/>
</dbReference>
<gene>
    <name evidence="7" type="ORF">RDB_LOCUS51913</name>
</gene>
<dbReference type="InterPro" id="IPR001313">
    <property type="entry name" value="Pumilio_RNA-bd_rpt"/>
</dbReference>
<feature type="compositionally biased region" description="Polar residues" evidence="4">
    <location>
        <begin position="1933"/>
        <end position="1945"/>
    </location>
</feature>
<reference evidence="7" key="1">
    <citation type="submission" date="2021-01" db="EMBL/GenBank/DDBJ databases">
        <authorList>
            <person name="Kaushik A."/>
        </authorList>
    </citation>
    <scope>NUCLEOTIDE SEQUENCE</scope>
    <source>
        <strain evidence="7">Type strain: AG8-Rh-89/</strain>
    </source>
</reference>
<keyword evidence="1" id="KW-0677">Repeat</keyword>
<feature type="domain" description="RRM" evidence="5">
    <location>
        <begin position="1146"/>
        <end position="1224"/>
    </location>
</feature>
<evidence type="ECO:0000256" key="1">
    <source>
        <dbReference type="ARBA" id="ARBA00022737"/>
    </source>
</evidence>
<dbReference type="InterPro" id="IPR052645">
    <property type="entry name" value="Pumilio_domain_protein"/>
</dbReference>
<dbReference type="Pfam" id="PF00806">
    <property type="entry name" value="PUF"/>
    <property type="match status" value="3"/>
</dbReference>
<feature type="compositionally biased region" description="Basic and acidic residues" evidence="4">
    <location>
        <begin position="226"/>
        <end position="255"/>
    </location>
</feature>
<keyword evidence="2" id="KW-0694">RNA-binding</keyword>
<dbReference type="Pfam" id="PF12253">
    <property type="entry name" value="CAF1A_dimeriz"/>
    <property type="match status" value="1"/>
</dbReference>
<dbReference type="SUPFAM" id="SSF54928">
    <property type="entry name" value="RNA-binding domain, RBD"/>
    <property type="match status" value="2"/>
</dbReference>
<dbReference type="InterPro" id="IPR035979">
    <property type="entry name" value="RBD_domain_sf"/>
</dbReference>
<dbReference type="InterPro" id="IPR033133">
    <property type="entry name" value="PUM-HD"/>
</dbReference>
<dbReference type="InterPro" id="IPR016024">
    <property type="entry name" value="ARM-type_fold"/>
</dbReference>
<feature type="compositionally biased region" description="Pro residues" evidence="4">
    <location>
        <begin position="1959"/>
        <end position="1968"/>
    </location>
</feature>
<feature type="region of interest" description="Disordered" evidence="4">
    <location>
        <begin position="717"/>
        <end position="739"/>
    </location>
</feature>
<feature type="repeat" description="Pumilio" evidence="3">
    <location>
        <begin position="1514"/>
        <end position="1550"/>
    </location>
</feature>
<evidence type="ECO:0000259" key="6">
    <source>
        <dbReference type="PROSITE" id="PS50303"/>
    </source>
</evidence>
<feature type="region of interest" description="Disordered" evidence="4">
    <location>
        <begin position="1125"/>
        <end position="1145"/>
    </location>
</feature>
<evidence type="ECO:0000256" key="3">
    <source>
        <dbReference type="PROSITE-ProRule" id="PRU00317"/>
    </source>
</evidence>
<feature type="compositionally biased region" description="Polar residues" evidence="4">
    <location>
        <begin position="1886"/>
        <end position="1900"/>
    </location>
</feature>
<dbReference type="GO" id="GO:0003723">
    <property type="term" value="F:RNA binding"/>
    <property type="evidence" value="ECO:0007669"/>
    <property type="project" value="UniProtKB-UniRule"/>
</dbReference>
<evidence type="ECO:0000259" key="5">
    <source>
        <dbReference type="PROSITE" id="PS50102"/>
    </source>
</evidence>
<dbReference type="PROSITE" id="PS50102">
    <property type="entry name" value="RRM"/>
    <property type="match status" value="2"/>
</dbReference>
<dbReference type="InterPro" id="IPR000504">
    <property type="entry name" value="RRM_dom"/>
</dbReference>
<dbReference type="Gene3D" id="3.30.70.330">
    <property type="match status" value="2"/>
</dbReference>
<feature type="domain" description="RRM" evidence="5">
    <location>
        <begin position="1278"/>
        <end position="1353"/>
    </location>
</feature>
<sequence>MDTGQTSSTTAARPVASLKNKKAVFKQQSLSLDQAVSTISERLNFHTYLQSVTEPLAEFPAAHLPLIAKLVHESEETYNHAATRVHKLLAAQAPSANATESGEPALSKSVVEAAIKKVADRVNWGVDNGVASASLWRLEVKDRDMLPPEFRQVCEERWKERNQAKADIQAALAALPESDRAQYLRSGGNITSTSASVDKDVVMKSPSKADKAGESSTKKGAGKSKKVVDAETVAKEKEKQEKKNAREEKEKKFAENKKKSAAAFASFFTPARPAAARVKPTEDAELSDWQKTFYPFTVKKDTVIAPINRFATAVTQSPASGKSSNSGNALEQLLGQRLPKSRQSRASSRPRQNLEVRAIMQELTDAEVVGDSKTVRRLTNLLKNRRMLPAKLFHFRENTRPAYYGTWTKSSLHIGPRRPFGKDESLDYDYDSGEDWEEEGDGEVIVSDGSDEEDSGSEDEEEGWLVDDDEAEEVPSDAMDESGDAVVKRKAKSSNEKDTKRRKMEKLSPFQKGPCWEEEIGQCSYDAFNAYRIQLLNDCPYPVDPFTFIPAKFDESAPAKAENTTAAQAATFAIPVAPGIDGANKPPIPGTSNRVASIVKKQIDPASIKHPFPDIYLPELYGLIEGSEKTLKGLVEDLYLALKKYPGVKKYAIEAKLREVADKGRSADTPAKRWRVSDEAWVGHHRMLARELQAQETMGGARYRPPALRSAKDTQIENISGGDAGGDPGALAPPSFPSGFRRARAGTLPSNVQLAAQRYASTLPAGPVSDYETNEIINNTGINLNTGTNARPSLRHATSMAPSVPSATIGGERNSRLRSGSLTLPSAGLSNAFGPSIFSSSWLPNNGAGFPALDEMRSITSGDSITGGDEYDVHTLDYLGLDDGPSIISGHGRPMPMPATVSELRNQAQAAIVGHQAQNPSRNRSQTISNFARARSGTTSMLTAPTIEHSDDEEEIDYGSGGYGRQRMDSFESGGLYGGNSGYPAQNFRQSQHLSPNTSLLARPRAISVGILDDPNRAAAQRRTAAANAAIEQQSASLHRKTSFSNMNDANQGILNASAVYTAAPTSILRQPSFNLDDENSAMYAGRLTRQNSASVRFPSGDVITGQMGTNVGRQVHLSAPIVGRGESRSVSPKMEGPNQIQTPSRSLWIGNLDPAMTGEDLAHVFAPYGAIESFRLLPEKECGFVNFVDIADAMRAKDDVLNRLSGHIGMSNNQAVRIGFGKADSAPATPPMGAQTSAASIGLGAHIQSQFTPPGQLTPNQIQANAMDSQLQSSPTRALWIGSIPSTTTPATILSVFSPYGPIESARVLTHKNCGFINFERLDDAVRARKALNGRDVLGSDVGAIRIGFARVPVKNSGSGDGVDEGMGAGVQGVGDLTVGATIHALRTVKGAATIPADQQVLGGSIENYRSNLLLSMIGSGTHKALGGNSNNGAGWTASITEQQMVMLELTDAEADIKALGEFRPPTMYYSTIPLVAERPHNRRWDASKLRELRKRLDSGTCTVEEIDAVAADFLDGEIVDLASDWLGNTVVQKLFEKCSPGPRLAMLDRIAPHLAMIGIHKNGTWAAQKIIECATTPEEIATVITNLRPYAPPLLLDQFGNYVVQCCLRFGSPGNDFIFDAVVDRLWEVAQGRFGARSMRACLESPQITLSQQRKIATAVVLNSIPLATNPNGALLLTWLLDSSGFQSRYKLLAPRFTPHLAHLCTHKLASLTVLRIVNQRIEPDASQQIARSLFNSAGDHVLTDVLGDQVNGVSVVHKILISPFIDPAERPQYLEATKRVLIDLKVTVTQAYRRLIEEVGLPLPNFQPAFAQPTPQPAKKNSGGPMAPYGMPPVGYQQPGDGLANMMQALQMQPGVGPNGQGGLQINPVYGNPGIPGPMSAGPSGTSPATFSPTNDPFNPFARSPDMAPRGNNRRGPPGGQFVPQQGQQMYNSAQGTPSLAQAGSGLMGMGQAPYGMPPNPMPPNPMPPQMYQAYMQNFVQPNSAPFHA</sequence>
<dbReference type="InterPro" id="IPR022043">
    <property type="entry name" value="CAF1A_DD"/>
</dbReference>
<protein>
    <submittedName>
        <fullName evidence="7">Uncharacterized protein</fullName>
    </submittedName>
</protein>
<dbReference type="SUPFAM" id="SSF48371">
    <property type="entry name" value="ARM repeat"/>
    <property type="match status" value="1"/>
</dbReference>
<dbReference type="Gene3D" id="1.25.10.10">
    <property type="entry name" value="Leucine-rich Repeat Variant"/>
    <property type="match status" value="1"/>
</dbReference>
<dbReference type="FunFam" id="3.30.70.330:FF:000842">
    <property type="entry name" value="Pumilio domain-containing protein c"/>
    <property type="match status" value="1"/>
</dbReference>